<gene>
    <name evidence="7" type="primary">aroA</name>
    <name evidence="10" type="ORF">C884_00821</name>
</gene>
<comment type="caution">
    <text evidence="7">Lacks conserved residue(s) required for the propagation of feature annotation.</text>
</comment>
<proteinExistence type="inferred from homology"/>
<feature type="binding site" evidence="7">
    <location>
        <position position="158"/>
    </location>
    <ligand>
        <name>phosphoenolpyruvate</name>
        <dbReference type="ChEBI" id="CHEBI:58702"/>
    </ligand>
</feature>
<feature type="binding site" evidence="7">
    <location>
        <position position="46"/>
    </location>
    <ligand>
        <name>3-phosphoshikimate</name>
        <dbReference type="ChEBI" id="CHEBI:145989"/>
    </ligand>
</feature>
<dbReference type="InterPro" id="IPR013792">
    <property type="entry name" value="RNA3'P_cycl/enolpyr_Trfase_a/b"/>
</dbReference>
<dbReference type="Proteomes" id="UP000009877">
    <property type="component" value="Unassembled WGS sequence"/>
</dbReference>
<feature type="binding site" evidence="7">
    <location>
        <position position="130"/>
    </location>
    <ligand>
        <name>phosphoenolpyruvate</name>
        <dbReference type="ChEBI" id="CHEBI:58702"/>
    </ligand>
</feature>
<comment type="caution">
    <text evidence="10">The sequence shown here is derived from an EMBL/GenBank/DDBJ whole genome shotgun (WGS) entry which is preliminary data.</text>
</comment>
<feature type="active site" description="Proton acceptor" evidence="7">
    <location>
        <position position="358"/>
    </location>
</feature>
<keyword evidence="3 7" id="KW-0028">Amino-acid biosynthesis</keyword>
<organism evidence="10 11">
    <name type="scientific">Kocuria palustris PEL</name>
    <dbReference type="NCBI Taxonomy" id="1236550"/>
    <lineage>
        <taxon>Bacteria</taxon>
        <taxon>Bacillati</taxon>
        <taxon>Actinomycetota</taxon>
        <taxon>Actinomycetes</taxon>
        <taxon>Micrococcales</taxon>
        <taxon>Micrococcaceae</taxon>
        <taxon>Kocuria</taxon>
    </lineage>
</organism>
<dbReference type="InterPro" id="IPR023193">
    <property type="entry name" value="EPSP_synthase_CS"/>
</dbReference>
<evidence type="ECO:0000313" key="11">
    <source>
        <dbReference type="Proteomes" id="UP000009877"/>
    </source>
</evidence>
<evidence type="ECO:0000313" key="10">
    <source>
        <dbReference type="EMBL" id="EME36053.1"/>
    </source>
</evidence>
<feature type="domain" description="Enolpyruvate transferase" evidence="9">
    <location>
        <begin position="28"/>
        <end position="462"/>
    </location>
</feature>
<evidence type="ECO:0000256" key="7">
    <source>
        <dbReference type="HAMAP-Rule" id="MF_00210"/>
    </source>
</evidence>
<dbReference type="InterPro" id="IPR006264">
    <property type="entry name" value="EPSP_synthase"/>
</dbReference>
<comment type="function">
    <text evidence="7">Catalyzes the transfer of the enolpyruvyl moiety of phosphoenolpyruvate (PEP) to the 5-hydroxyl of shikimate-3-phosphate (S3P) to produce enolpyruvyl shikimate-3-phosphate and inorganic phosphate.</text>
</comment>
<feature type="region of interest" description="Disordered" evidence="8">
    <location>
        <begin position="475"/>
        <end position="497"/>
    </location>
</feature>
<dbReference type="EMBL" id="ANHZ02000018">
    <property type="protein sequence ID" value="EME36053.1"/>
    <property type="molecule type" value="Genomic_DNA"/>
</dbReference>
<dbReference type="SUPFAM" id="SSF55205">
    <property type="entry name" value="EPT/RTPC-like"/>
    <property type="match status" value="1"/>
</dbReference>
<dbReference type="GO" id="GO:0009423">
    <property type="term" value="P:chorismate biosynthetic process"/>
    <property type="evidence" value="ECO:0007669"/>
    <property type="project" value="UniProtKB-UniRule"/>
</dbReference>
<dbReference type="PROSITE" id="PS00885">
    <property type="entry name" value="EPSP_SYNTHASE_2"/>
    <property type="match status" value="1"/>
</dbReference>
<dbReference type="UniPathway" id="UPA00053">
    <property type="reaction ID" value="UER00089"/>
</dbReference>
<reference evidence="10 11" key="1">
    <citation type="journal article" date="2014" name="Genome Announc.">
        <title>Draft Genome Sequence of Kocuria palustris PEL.</title>
        <authorList>
            <person name="Sharma G."/>
            <person name="Khatri I."/>
            <person name="Subramanian S."/>
        </authorList>
    </citation>
    <scope>NUCLEOTIDE SEQUENCE [LARGE SCALE GENOMIC DNA]</scope>
    <source>
        <strain evidence="10 11">PEL</strain>
    </source>
</reference>
<dbReference type="CDD" id="cd01556">
    <property type="entry name" value="EPSP_synthase"/>
    <property type="match status" value="1"/>
</dbReference>
<evidence type="ECO:0000256" key="2">
    <source>
        <dbReference type="ARBA" id="ARBA00009948"/>
    </source>
</evidence>
<dbReference type="Pfam" id="PF00275">
    <property type="entry name" value="EPSP_synthase"/>
    <property type="match status" value="1"/>
</dbReference>
<feature type="binding site" evidence="7">
    <location>
        <position position="385"/>
    </location>
    <ligand>
        <name>3-phosphoshikimate</name>
        <dbReference type="ChEBI" id="CHEBI:145989"/>
    </ligand>
</feature>
<feature type="binding site" evidence="7">
    <location>
        <position position="237"/>
    </location>
    <ligand>
        <name>3-phosphoshikimate</name>
        <dbReference type="ChEBI" id="CHEBI:145989"/>
    </ligand>
</feature>
<keyword evidence="4 7" id="KW-0808">Transferase</keyword>
<dbReference type="GO" id="GO:0003866">
    <property type="term" value="F:3-phosphoshikimate 1-carboxyvinyltransferase activity"/>
    <property type="evidence" value="ECO:0007669"/>
    <property type="project" value="UniProtKB-UniRule"/>
</dbReference>
<dbReference type="STRING" id="71999.KPaMU14_04030"/>
<evidence type="ECO:0000256" key="1">
    <source>
        <dbReference type="ARBA" id="ARBA00004811"/>
    </source>
</evidence>
<feature type="binding site" evidence="7">
    <location>
        <position position="41"/>
    </location>
    <ligand>
        <name>3-phosphoshikimate</name>
        <dbReference type="ChEBI" id="CHEBI:145989"/>
    </ligand>
</feature>
<evidence type="ECO:0000256" key="8">
    <source>
        <dbReference type="SAM" id="MobiDB-lite"/>
    </source>
</evidence>
<keyword evidence="5 7" id="KW-0057">Aromatic amino acid biosynthesis</keyword>
<dbReference type="GO" id="GO:0008652">
    <property type="term" value="P:amino acid biosynthetic process"/>
    <property type="evidence" value="ECO:0007669"/>
    <property type="project" value="UniProtKB-KW"/>
</dbReference>
<dbReference type="PANTHER" id="PTHR21090">
    <property type="entry name" value="AROM/DEHYDROQUINATE SYNTHASE"/>
    <property type="match status" value="1"/>
</dbReference>
<dbReference type="PIRSF" id="PIRSF000505">
    <property type="entry name" value="EPSPS"/>
    <property type="match status" value="1"/>
</dbReference>
<dbReference type="Gene3D" id="3.65.10.10">
    <property type="entry name" value="Enolpyruvate transferase domain"/>
    <property type="match status" value="2"/>
</dbReference>
<evidence type="ECO:0000259" key="9">
    <source>
        <dbReference type="Pfam" id="PF00275"/>
    </source>
</evidence>
<dbReference type="GeneID" id="93316987"/>
<feature type="binding site" evidence="7">
    <location>
        <position position="389"/>
    </location>
    <ligand>
        <name>phosphoenolpyruvate</name>
        <dbReference type="ChEBI" id="CHEBI:58702"/>
    </ligand>
</feature>
<name>M2XTA8_9MICC</name>
<feature type="binding site" evidence="7">
    <location>
        <position position="207"/>
    </location>
    <ligand>
        <name>3-phosphoshikimate</name>
        <dbReference type="ChEBI" id="CHEBI:145989"/>
    </ligand>
</feature>
<keyword evidence="11" id="KW-1185">Reference proteome</keyword>
<dbReference type="FunFam" id="3.65.10.10:FF:000011">
    <property type="entry name" value="3-phosphoshikimate 1-carboxyvinyltransferase"/>
    <property type="match status" value="1"/>
</dbReference>
<dbReference type="EC" id="2.5.1.19" evidence="7"/>
<feature type="binding site" evidence="7">
    <location>
        <position position="205"/>
    </location>
    <ligand>
        <name>3-phosphoshikimate</name>
        <dbReference type="ChEBI" id="CHEBI:145989"/>
    </ligand>
</feature>
<feature type="binding site" evidence="7">
    <location>
        <position position="206"/>
    </location>
    <ligand>
        <name>3-phosphoshikimate</name>
        <dbReference type="ChEBI" id="CHEBI:145989"/>
    </ligand>
</feature>
<accession>M2XTA8</accession>
<dbReference type="InterPro" id="IPR036968">
    <property type="entry name" value="Enolpyruvate_Tfrase_sf"/>
</dbReference>
<comment type="similarity">
    <text evidence="2 7">Belongs to the EPSP synthase family.</text>
</comment>
<feature type="binding site" evidence="7">
    <location>
        <position position="455"/>
    </location>
    <ligand>
        <name>phosphoenolpyruvate</name>
        <dbReference type="ChEBI" id="CHEBI:58702"/>
    </ligand>
</feature>
<dbReference type="NCBIfam" id="TIGR01356">
    <property type="entry name" value="aroA"/>
    <property type="match status" value="1"/>
</dbReference>
<feature type="compositionally biased region" description="Low complexity" evidence="8">
    <location>
        <begin position="478"/>
        <end position="489"/>
    </location>
</feature>
<comment type="subunit">
    <text evidence="7">Monomer.</text>
</comment>
<feature type="binding site" evidence="7">
    <location>
        <position position="207"/>
    </location>
    <ligand>
        <name>phosphoenolpyruvate</name>
        <dbReference type="ChEBI" id="CHEBI:58702"/>
    </ligand>
</feature>
<sequence>MTRDLPEEPEHQEPVAATSLWPAPFLGSRPVQASLTVPGSKSLTNRWLLLAAVADAPSRLRAPLRSRDTELMAQALRELGARVEDVPGHGDFGDDWLITPIPFEHLRTQAAAEDAAGTATERRIECGLAGTVMRFVPALAALVPGRTEFHGDAAAERRPMGPVIEALRGLGVEVQELGEPGRLPFAVIGRGALPGGQLSIDASESSQFVSALLLVAARFEHGLQLRHVGADGAGVPSLPHVEMTLQTLREAGVRVEGSEPAAWSVSPGTVQAVDLSIEQDLSNAGPFLAAAVVSGGTVSIPRWPLRTTQGGAHWQQILPAFGAQVSLEPEADGQHGTFTVSASKPPHGVDLDLSQAGELAPTVAAICAVADSPSVLRGIAHLRGHETDRLAALVTEIRRIGGRAEETADGLRIEPGQLHPAVMRSYEDHRMATAAAVIGLVLDGVQVEDIATTAKTLPQFPQLWNQMVTGSVLDTGAVPVQPGSSPVPQRSDSHGAR</sequence>
<dbReference type="RefSeq" id="WP_006215247.1">
    <property type="nucleotide sequence ID" value="NZ_ANHZ02000018.1"/>
</dbReference>
<comment type="catalytic activity">
    <reaction evidence="6">
        <text>3-phosphoshikimate + phosphoenolpyruvate = 5-O-(1-carboxyvinyl)-3-phosphoshikimate + phosphate</text>
        <dbReference type="Rhea" id="RHEA:21256"/>
        <dbReference type="ChEBI" id="CHEBI:43474"/>
        <dbReference type="ChEBI" id="CHEBI:57701"/>
        <dbReference type="ChEBI" id="CHEBI:58702"/>
        <dbReference type="ChEBI" id="CHEBI:145989"/>
        <dbReference type="EC" id="2.5.1.19"/>
    </reaction>
    <physiologicalReaction direction="left-to-right" evidence="6">
        <dbReference type="Rhea" id="RHEA:21257"/>
    </physiologicalReaction>
</comment>
<dbReference type="PANTHER" id="PTHR21090:SF5">
    <property type="entry name" value="PENTAFUNCTIONAL AROM POLYPEPTIDE"/>
    <property type="match status" value="1"/>
</dbReference>
<keyword evidence="7" id="KW-0963">Cytoplasm</keyword>
<protein>
    <recommendedName>
        <fullName evidence="7">3-phosphoshikimate 1-carboxyvinyltransferase</fullName>
        <ecNumber evidence="7">2.5.1.19</ecNumber>
    </recommendedName>
    <alternativeName>
        <fullName evidence="7">5-enolpyruvylshikimate-3-phosphate synthase</fullName>
        <shortName evidence="7">EPSP synthase</shortName>
        <shortName evidence="7">EPSPS</shortName>
    </alternativeName>
</protein>
<feature type="binding site" evidence="7">
    <location>
        <position position="42"/>
    </location>
    <ligand>
        <name>3-phosphoshikimate</name>
        <dbReference type="ChEBI" id="CHEBI:145989"/>
    </ligand>
</feature>
<evidence type="ECO:0000256" key="6">
    <source>
        <dbReference type="ARBA" id="ARBA00044633"/>
    </source>
</evidence>
<feature type="binding site" evidence="7">
    <location>
        <position position="41"/>
    </location>
    <ligand>
        <name>phosphoenolpyruvate</name>
        <dbReference type="ChEBI" id="CHEBI:58702"/>
    </ligand>
</feature>
<evidence type="ECO:0000256" key="3">
    <source>
        <dbReference type="ARBA" id="ARBA00022605"/>
    </source>
</evidence>
<dbReference type="InterPro" id="IPR001986">
    <property type="entry name" value="Enolpyruvate_Tfrase_dom"/>
</dbReference>
<dbReference type="HAMAP" id="MF_00210">
    <property type="entry name" value="EPSP_synth"/>
    <property type="match status" value="1"/>
</dbReference>
<dbReference type="AlphaFoldDB" id="M2XTA8"/>
<evidence type="ECO:0000256" key="4">
    <source>
        <dbReference type="ARBA" id="ARBA00022679"/>
    </source>
</evidence>
<comment type="pathway">
    <text evidence="1 7">Metabolic intermediate biosynthesis; chorismate biosynthesis; chorismate from D-erythrose 4-phosphate and phosphoenolpyruvate: step 6/7.</text>
</comment>
<feature type="binding site" evidence="7">
    <location>
        <position position="430"/>
    </location>
    <ligand>
        <name>phosphoenolpyruvate</name>
        <dbReference type="ChEBI" id="CHEBI:58702"/>
    </ligand>
</feature>
<dbReference type="GO" id="GO:0005737">
    <property type="term" value="C:cytoplasm"/>
    <property type="evidence" value="ECO:0007669"/>
    <property type="project" value="UniProtKB-SubCell"/>
</dbReference>
<dbReference type="GO" id="GO:0009073">
    <property type="term" value="P:aromatic amino acid family biosynthetic process"/>
    <property type="evidence" value="ECO:0007669"/>
    <property type="project" value="UniProtKB-KW"/>
</dbReference>
<evidence type="ECO:0000256" key="5">
    <source>
        <dbReference type="ARBA" id="ARBA00023141"/>
    </source>
</evidence>
<comment type="subcellular location">
    <subcellularLocation>
        <location evidence="7">Cytoplasm</location>
    </subcellularLocation>
</comment>
<feature type="binding site" evidence="7">
    <location>
        <position position="358"/>
    </location>
    <ligand>
        <name>3-phosphoshikimate</name>
        <dbReference type="ChEBI" id="CHEBI:145989"/>
    </ligand>
</feature>